<evidence type="ECO:0000256" key="1">
    <source>
        <dbReference type="SAM" id="MobiDB-lite"/>
    </source>
</evidence>
<reference evidence="2 3" key="1">
    <citation type="journal article" date="2015" name="Genome Biol. Evol.">
        <title>Comparative Genomics of a Bacterivorous Green Alga Reveals Evolutionary Causalities and Consequences of Phago-Mixotrophic Mode of Nutrition.</title>
        <authorList>
            <person name="Burns J.A."/>
            <person name="Paasch A."/>
            <person name="Narechania A."/>
            <person name="Kim E."/>
        </authorList>
    </citation>
    <scope>NUCLEOTIDE SEQUENCE [LARGE SCALE GENOMIC DNA]</scope>
    <source>
        <strain evidence="2 3">PLY_AMNH</strain>
    </source>
</reference>
<dbReference type="AlphaFoldDB" id="A0AAE0GCC5"/>
<dbReference type="Proteomes" id="UP001190700">
    <property type="component" value="Unassembled WGS sequence"/>
</dbReference>
<feature type="region of interest" description="Disordered" evidence="1">
    <location>
        <begin position="1"/>
        <end position="23"/>
    </location>
</feature>
<evidence type="ECO:0000313" key="2">
    <source>
        <dbReference type="EMBL" id="KAK3275318.1"/>
    </source>
</evidence>
<name>A0AAE0GCC5_9CHLO</name>
<gene>
    <name evidence="2" type="ORF">CYMTET_16540</name>
</gene>
<evidence type="ECO:0000313" key="3">
    <source>
        <dbReference type="Proteomes" id="UP001190700"/>
    </source>
</evidence>
<feature type="compositionally biased region" description="Basic and acidic residues" evidence="1">
    <location>
        <begin position="64"/>
        <end position="73"/>
    </location>
</feature>
<feature type="compositionally biased region" description="Polar residues" evidence="1">
    <location>
        <begin position="9"/>
        <end position="19"/>
    </location>
</feature>
<dbReference type="EMBL" id="LGRX02007294">
    <property type="protein sequence ID" value="KAK3275318.1"/>
    <property type="molecule type" value="Genomic_DNA"/>
</dbReference>
<proteinExistence type="predicted"/>
<protein>
    <submittedName>
        <fullName evidence="2">Uncharacterized protein</fullName>
    </submittedName>
</protein>
<organism evidence="2 3">
    <name type="scientific">Cymbomonas tetramitiformis</name>
    <dbReference type="NCBI Taxonomy" id="36881"/>
    <lineage>
        <taxon>Eukaryota</taxon>
        <taxon>Viridiplantae</taxon>
        <taxon>Chlorophyta</taxon>
        <taxon>Pyramimonadophyceae</taxon>
        <taxon>Pyramimonadales</taxon>
        <taxon>Pyramimonadaceae</taxon>
        <taxon>Cymbomonas</taxon>
    </lineage>
</organism>
<feature type="region of interest" description="Disordered" evidence="1">
    <location>
        <begin position="37"/>
        <end position="73"/>
    </location>
</feature>
<keyword evidence="3" id="KW-1185">Reference proteome</keyword>
<comment type="caution">
    <text evidence="2">The sequence shown here is derived from an EMBL/GenBank/DDBJ whole genome shotgun (WGS) entry which is preliminary data.</text>
</comment>
<sequence>MKGGLGRSPPQSDPSSDNYNVFGPGYQLKRCLDQHKKACGRTDPEENPGVRGGTTLASKLPTKQRTDPDVPSW</sequence>
<accession>A0AAE0GCC5</accession>